<dbReference type="SMART" id="SM00244">
    <property type="entry name" value="PHB"/>
    <property type="match status" value="1"/>
</dbReference>
<dbReference type="RefSeq" id="WP_203954440.1">
    <property type="nucleotide sequence ID" value="NZ_BOOO01000019.1"/>
</dbReference>
<feature type="transmembrane region" description="Helical" evidence="2">
    <location>
        <begin position="20"/>
        <end position="41"/>
    </location>
</feature>
<accession>A0A8J3X730</accession>
<evidence type="ECO:0000313" key="5">
    <source>
        <dbReference type="Proteomes" id="UP000650628"/>
    </source>
</evidence>
<dbReference type="Proteomes" id="UP000650628">
    <property type="component" value="Unassembled WGS sequence"/>
</dbReference>
<evidence type="ECO:0000313" key="4">
    <source>
        <dbReference type="EMBL" id="GII30487.1"/>
    </source>
</evidence>
<keyword evidence="2" id="KW-1133">Transmembrane helix</keyword>
<proteinExistence type="inferred from homology"/>
<keyword evidence="5" id="KW-1185">Reference proteome</keyword>
<keyword evidence="2" id="KW-0472">Membrane</keyword>
<dbReference type="PRINTS" id="PR00721">
    <property type="entry name" value="STOMATIN"/>
</dbReference>
<sequence>MIVTSTHGLVGAPMTAGVPQVGAIAISLILAAVAAHAFRFVRSGHRLVVFRPGRPAIVKGPGLVLVLPGLDRAVRVPLGPDLVDLPWIEAVTRDGAMVTVNGAVLTSVRDPVSYARSMPPPRSRTAAEAETVIRGYVAKRDLADLSHLSRVDLLVLAAEIGHHTRDWGVEATRIEISRVEVQLTQGPADEVPARSATARLTP</sequence>
<name>A0A8J3X730_9ACTN</name>
<keyword evidence="2" id="KW-0812">Transmembrane</keyword>
<dbReference type="Gene3D" id="3.30.479.30">
    <property type="entry name" value="Band 7 domain"/>
    <property type="match status" value="1"/>
</dbReference>
<dbReference type="InterPro" id="IPR043202">
    <property type="entry name" value="Band-7_stomatin-like"/>
</dbReference>
<dbReference type="SUPFAM" id="SSF117892">
    <property type="entry name" value="Band 7/SPFH domain"/>
    <property type="match status" value="1"/>
</dbReference>
<evidence type="ECO:0000256" key="1">
    <source>
        <dbReference type="ARBA" id="ARBA00008164"/>
    </source>
</evidence>
<comment type="similarity">
    <text evidence="1">Belongs to the band 7/mec-2 family.</text>
</comment>
<organism evidence="4 5">
    <name type="scientific">Planotetraspora mira</name>
    <dbReference type="NCBI Taxonomy" id="58121"/>
    <lineage>
        <taxon>Bacteria</taxon>
        <taxon>Bacillati</taxon>
        <taxon>Actinomycetota</taxon>
        <taxon>Actinomycetes</taxon>
        <taxon>Streptosporangiales</taxon>
        <taxon>Streptosporangiaceae</taxon>
        <taxon>Planotetraspora</taxon>
    </lineage>
</organism>
<feature type="domain" description="Band 7" evidence="3">
    <location>
        <begin position="36"/>
        <end position="191"/>
    </location>
</feature>
<gene>
    <name evidence="4" type="ORF">Pmi06nite_39290</name>
</gene>
<dbReference type="InterPro" id="IPR036013">
    <property type="entry name" value="Band_7/SPFH_dom_sf"/>
</dbReference>
<dbReference type="InterPro" id="IPR001972">
    <property type="entry name" value="Stomatin_HflK_fam"/>
</dbReference>
<dbReference type="Pfam" id="PF01145">
    <property type="entry name" value="Band_7"/>
    <property type="match status" value="1"/>
</dbReference>
<dbReference type="EMBL" id="BOOO01000019">
    <property type="protein sequence ID" value="GII30487.1"/>
    <property type="molecule type" value="Genomic_DNA"/>
</dbReference>
<comment type="caution">
    <text evidence="4">The sequence shown here is derived from an EMBL/GenBank/DDBJ whole genome shotgun (WGS) entry which is preliminary data.</text>
</comment>
<dbReference type="PANTHER" id="PTHR10264">
    <property type="entry name" value="BAND 7 PROTEIN-RELATED"/>
    <property type="match status" value="1"/>
</dbReference>
<dbReference type="PANTHER" id="PTHR10264:SF19">
    <property type="entry name" value="AT06885P-RELATED"/>
    <property type="match status" value="1"/>
</dbReference>
<dbReference type="InterPro" id="IPR001107">
    <property type="entry name" value="Band_7"/>
</dbReference>
<dbReference type="AlphaFoldDB" id="A0A8J3X730"/>
<evidence type="ECO:0000256" key="2">
    <source>
        <dbReference type="SAM" id="Phobius"/>
    </source>
</evidence>
<evidence type="ECO:0000259" key="3">
    <source>
        <dbReference type="SMART" id="SM00244"/>
    </source>
</evidence>
<dbReference type="GO" id="GO:0005886">
    <property type="term" value="C:plasma membrane"/>
    <property type="evidence" value="ECO:0007669"/>
    <property type="project" value="InterPro"/>
</dbReference>
<reference evidence="4 5" key="1">
    <citation type="submission" date="2021-01" db="EMBL/GenBank/DDBJ databases">
        <title>Whole genome shotgun sequence of Planotetraspora mira NBRC 15435.</title>
        <authorList>
            <person name="Komaki H."/>
            <person name="Tamura T."/>
        </authorList>
    </citation>
    <scope>NUCLEOTIDE SEQUENCE [LARGE SCALE GENOMIC DNA]</scope>
    <source>
        <strain evidence="4 5">NBRC 15435</strain>
    </source>
</reference>
<protein>
    <recommendedName>
        <fullName evidence="3">Band 7 domain-containing protein</fullName>
    </recommendedName>
</protein>